<dbReference type="InterPro" id="IPR019888">
    <property type="entry name" value="Tscrpt_reg_AsnC-like"/>
</dbReference>
<protein>
    <submittedName>
        <fullName evidence="1">AsnC family transcriptional regulator</fullName>
    </submittedName>
</protein>
<dbReference type="CDD" id="cd00090">
    <property type="entry name" value="HTH_ARSR"/>
    <property type="match status" value="1"/>
</dbReference>
<dbReference type="InterPro" id="IPR036388">
    <property type="entry name" value="WH-like_DNA-bd_sf"/>
</dbReference>
<dbReference type="SMART" id="SM00344">
    <property type="entry name" value="HTH_ASNC"/>
    <property type="match status" value="1"/>
</dbReference>
<dbReference type="Gene3D" id="1.10.10.10">
    <property type="entry name" value="Winged helix-like DNA-binding domain superfamily/Winged helix DNA-binding domain"/>
    <property type="match status" value="1"/>
</dbReference>
<dbReference type="PROSITE" id="PS00519">
    <property type="entry name" value="HTH_ASNC_1"/>
    <property type="match status" value="1"/>
</dbReference>
<dbReference type="KEGG" id="gak:X907_1955"/>
<dbReference type="GO" id="GO:0043565">
    <property type="term" value="F:sequence-specific DNA binding"/>
    <property type="evidence" value="ECO:0007669"/>
    <property type="project" value="InterPro"/>
</dbReference>
<dbReference type="Gene3D" id="3.30.70.920">
    <property type="match status" value="1"/>
</dbReference>
<sequence>MELDDHDRKILRLLQANADQTVQELADAVGLSATPVNRRIRRMEEAGLIRGRVALIDQEGLGLRATLFIFVKTSRHDADWLERFSRGVARLPEVIEFYRMSGEVDYLIKIALPEIADYDAFYKKLIAIAPLSDVSASFAMEAIKNTTELPV</sequence>
<dbReference type="GO" id="GO:0005829">
    <property type="term" value="C:cytosol"/>
    <property type="evidence" value="ECO:0007669"/>
    <property type="project" value="TreeGrafter"/>
</dbReference>
<dbReference type="Proteomes" id="UP000286954">
    <property type="component" value="Chromosome"/>
</dbReference>
<dbReference type="PANTHER" id="PTHR30154:SF17">
    <property type="entry name" value="DNA-BINDING TRANSCRIPTIONAL ACTIVATOR DECR"/>
    <property type="match status" value="1"/>
</dbReference>
<evidence type="ECO:0000313" key="2">
    <source>
        <dbReference type="Proteomes" id="UP000286954"/>
    </source>
</evidence>
<proteinExistence type="predicted"/>
<dbReference type="InterPro" id="IPR011991">
    <property type="entry name" value="ArsR-like_HTH"/>
</dbReference>
<keyword evidence="2" id="KW-1185">Reference proteome</keyword>
<dbReference type="RefSeq" id="WP_127567451.1">
    <property type="nucleotide sequence ID" value="NZ_BMFB01000003.1"/>
</dbReference>
<dbReference type="SUPFAM" id="SSF54909">
    <property type="entry name" value="Dimeric alpha+beta barrel"/>
    <property type="match status" value="1"/>
</dbReference>
<accession>A0A3T0EBU8</accession>
<dbReference type="GO" id="GO:0006355">
    <property type="term" value="P:regulation of DNA-templated transcription"/>
    <property type="evidence" value="ECO:0007669"/>
    <property type="project" value="UniProtKB-ARBA"/>
</dbReference>
<dbReference type="PROSITE" id="PS50956">
    <property type="entry name" value="HTH_ASNC_2"/>
    <property type="match status" value="1"/>
</dbReference>
<dbReference type="InterPro" id="IPR011008">
    <property type="entry name" value="Dimeric_a/b-barrel"/>
</dbReference>
<evidence type="ECO:0000313" key="1">
    <source>
        <dbReference type="EMBL" id="AZU04478.1"/>
    </source>
</evidence>
<reference evidence="1 2" key="1">
    <citation type="submission" date="2016-12" db="EMBL/GenBank/DDBJ databases">
        <title>The genome of dimorphic prosthecate Glycocaulis alkaliphilus 6b-8t, isolated from crude oil dictates its adaptability in petroleum environments.</title>
        <authorList>
            <person name="Wu X.-L."/>
            <person name="Geng S."/>
        </authorList>
    </citation>
    <scope>NUCLEOTIDE SEQUENCE [LARGE SCALE GENOMIC DNA]</scope>
    <source>
        <strain evidence="1 2">6B-8</strain>
    </source>
</reference>
<dbReference type="InterPro" id="IPR019887">
    <property type="entry name" value="Tscrpt_reg_AsnC/Lrp_C"/>
</dbReference>
<gene>
    <name evidence="1" type="ORF">X907_1955</name>
</gene>
<dbReference type="EMBL" id="CP018911">
    <property type="protein sequence ID" value="AZU04478.1"/>
    <property type="molecule type" value="Genomic_DNA"/>
</dbReference>
<name>A0A3T0EBU8_9PROT</name>
<dbReference type="SUPFAM" id="SSF46785">
    <property type="entry name" value="Winged helix' DNA-binding domain"/>
    <property type="match status" value="1"/>
</dbReference>
<dbReference type="Pfam" id="PF13412">
    <property type="entry name" value="HTH_24"/>
    <property type="match status" value="1"/>
</dbReference>
<organism evidence="1 2">
    <name type="scientific">Glycocaulis alkaliphilus</name>
    <dbReference type="NCBI Taxonomy" id="1434191"/>
    <lineage>
        <taxon>Bacteria</taxon>
        <taxon>Pseudomonadati</taxon>
        <taxon>Pseudomonadota</taxon>
        <taxon>Alphaproteobacteria</taxon>
        <taxon>Maricaulales</taxon>
        <taxon>Maricaulaceae</taxon>
        <taxon>Glycocaulis</taxon>
    </lineage>
</organism>
<dbReference type="InterPro" id="IPR019885">
    <property type="entry name" value="Tscrpt_reg_HTH_AsnC-type_CS"/>
</dbReference>
<dbReference type="OrthoDB" id="7847328at2"/>
<dbReference type="Pfam" id="PF01037">
    <property type="entry name" value="AsnC_trans_reg"/>
    <property type="match status" value="1"/>
</dbReference>
<dbReference type="PANTHER" id="PTHR30154">
    <property type="entry name" value="LEUCINE-RESPONSIVE REGULATORY PROTEIN"/>
    <property type="match status" value="1"/>
</dbReference>
<dbReference type="InterPro" id="IPR036390">
    <property type="entry name" value="WH_DNA-bd_sf"/>
</dbReference>
<dbReference type="InterPro" id="IPR000485">
    <property type="entry name" value="AsnC-type_HTH_dom"/>
</dbReference>
<dbReference type="PRINTS" id="PR00033">
    <property type="entry name" value="HTHASNC"/>
</dbReference>
<dbReference type="GO" id="GO:0043200">
    <property type="term" value="P:response to amino acid"/>
    <property type="evidence" value="ECO:0007669"/>
    <property type="project" value="TreeGrafter"/>
</dbReference>
<dbReference type="AlphaFoldDB" id="A0A3T0EBU8"/>